<dbReference type="Gene3D" id="3.40.850.10">
    <property type="entry name" value="Kinesin motor domain"/>
    <property type="match status" value="1"/>
</dbReference>
<dbReference type="Pfam" id="PF00225">
    <property type="entry name" value="Kinesin"/>
    <property type="match status" value="1"/>
</dbReference>
<name>A0A9D4SLD0_DERFA</name>
<dbReference type="InterPro" id="IPR001752">
    <property type="entry name" value="Kinesin_motor_dom"/>
</dbReference>
<keyword evidence="3 5" id="KW-0067">ATP-binding</keyword>
<dbReference type="GO" id="GO:0007018">
    <property type="term" value="P:microtubule-based movement"/>
    <property type="evidence" value="ECO:0007669"/>
    <property type="project" value="InterPro"/>
</dbReference>
<dbReference type="AlphaFoldDB" id="A0A9D4SLD0"/>
<comment type="similarity">
    <text evidence="5 6">Belongs to the TRAFAC class myosin-kinesin ATPase superfamily. Kinesin family.</text>
</comment>
<evidence type="ECO:0000256" key="5">
    <source>
        <dbReference type="PROSITE-ProRule" id="PRU00283"/>
    </source>
</evidence>
<evidence type="ECO:0000313" key="10">
    <source>
        <dbReference type="EMBL" id="KAH7645726.1"/>
    </source>
</evidence>
<feature type="binding site" evidence="5">
    <location>
        <begin position="137"/>
        <end position="144"/>
    </location>
    <ligand>
        <name>ATP</name>
        <dbReference type="ChEBI" id="CHEBI:30616"/>
    </ligand>
</feature>
<evidence type="ECO:0000256" key="8">
    <source>
        <dbReference type="SAM" id="MobiDB-lite"/>
    </source>
</evidence>
<sequence length="826" mass="96160">MKRSGSEKNDSHIVSKSPRLLNSGNDEIDSLEIRNQIKVCVRIRPLKSIELENNTKSIIEFIDKSALVFDPYKEDNRYEYHGKRYKEIGKKANKNLKFNFDRVFNNDEDNLTVYSETTKNLVTSLLAGYNCSVFAYGSTGSGKTHTMLGSSDDPGVVFCTIMDLYKHIEEKKDRNLELKISYFEIYNEVIYDLLDPKSGKPLSVLENVNKSINVQNLYVYQPKNAADLIEQLEFGNKNRKQHPTDANSESSRSHAVFQITLQRKDFSNDQRMAIQVSKMSLIDLAGSERATNAYKTYRSNSLHREGGNINKSLLSLGNCIHALTSKKKNVYVPYRSSKLTLILRDSLGGNCQTVMIATVSPSANQYEESHSTLIYAERAQGIQLNAHKNSILVDVKPRDYKCVNENLYRENAKLLKIKEDLEQQLEKYKNHEKFVPDNPINASMDSLAKLNSVKENLDHLFEQRIELRSELLKCEHNLKLLDFRSEYRKYENERLKLLNILGEENQSDHSKGLHSIYEQTSYYSNLKSSIEKEVEENENKIMKFENDLMANTDNDMIVQTYFEKNHTILEKKEMKFNREHQRKMMKEFFSKYYAFEEFDGDFLDFIYKYKSYDILNDKGKLSDEMDEKFRSIVHKIKGKKNVIWRDDIDPTSINRMKKMLQLFSLPVYDVTLNNTPEIKRNLVAIRDITPRLLRPIQNRNVTPIHIGQMNHQNLGNTINISRNVAIHSSGQKQQSIHYRDKPSQRYYNNNNNISKYYNQSLTSIDNHHQPWPPSSVGGGSQRKQRHGYRNNKYNYNGGVSNFQQSNSRPSEDNFGYNQNIRPRFRV</sequence>
<dbReference type="SUPFAM" id="SSF52540">
    <property type="entry name" value="P-loop containing nucleoside triphosphate hydrolases"/>
    <property type="match status" value="1"/>
</dbReference>
<keyword evidence="2 5" id="KW-0547">Nucleotide-binding</keyword>
<feature type="domain" description="Kinesin motor" evidence="9">
    <location>
        <begin position="36"/>
        <end position="382"/>
    </location>
</feature>
<dbReference type="OrthoDB" id="6489156at2759"/>
<keyword evidence="4" id="KW-0206">Cytoskeleton</keyword>
<dbReference type="InterPro" id="IPR036961">
    <property type="entry name" value="Kinesin_motor_dom_sf"/>
</dbReference>
<dbReference type="EMBL" id="SDOV01000001">
    <property type="protein sequence ID" value="KAH7645726.1"/>
    <property type="molecule type" value="Genomic_DNA"/>
</dbReference>
<organism evidence="10">
    <name type="scientific">Dermatophagoides farinae</name>
    <name type="common">American house dust mite</name>
    <dbReference type="NCBI Taxonomy" id="6954"/>
    <lineage>
        <taxon>Eukaryota</taxon>
        <taxon>Metazoa</taxon>
        <taxon>Ecdysozoa</taxon>
        <taxon>Arthropoda</taxon>
        <taxon>Chelicerata</taxon>
        <taxon>Arachnida</taxon>
        <taxon>Acari</taxon>
        <taxon>Acariformes</taxon>
        <taxon>Sarcoptiformes</taxon>
        <taxon>Astigmata</taxon>
        <taxon>Psoroptidia</taxon>
        <taxon>Analgoidea</taxon>
        <taxon>Pyroglyphidae</taxon>
        <taxon>Dermatophagoidinae</taxon>
        <taxon>Dermatophagoides</taxon>
    </lineage>
</organism>
<evidence type="ECO:0000256" key="3">
    <source>
        <dbReference type="ARBA" id="ARBA00022840"/>
    </source>
</evidence>
<feature type="region of interest" description="Disordered" evidence="8">
    <location>
        <begin position="764"/>
        <end position="826"/>
    </location>
</feature>
<dbReference type="PROSITE" id="PS50067">
    <property type="entry name" value="KINESIN_MOTOR_2"/>
    <property type="match status" value="1"/>
</dbReference>
<dbReference type="GO" id="GO:0005524">
    <property type="term" value="F:ATP binding"/>
    <property type="evidence" value="ECO:0007669"/>
    <property type="project" value="UniProtKB-UniRule"/>
</dbReference>
<evidence type="ECO:0000256" key="2">
    <source>
        <dbReference type="ARBA" id="ARBA00022741"/>
    </source>
</evidence>
<accession>A0A9D4SLD0</accession>
<keyword evidence="5 6" id="KW-0505">Motor protein</keyword>
<dbReference type="InterPro" id="IPR019821">
    <property type="entry name" value="Kinesin_motor_CS"/>
</dbReference>
<feature type="compositionally biased region" description="Polar residues" evidence="8">
    <location>
        <begin position="799"/>
        <end position="808"/>
    </location>
</feature>
<comment type="subcellular location">
    <subcellularLocation>
        <location evidence="1">Cytoplasm</location>
        <location evidence="1">Cytoskeleton</location>
    </subcellularLocation>
</comment>
<evidence type="ECO:0000256" key="7">
    <source>
        <dbReference type="SAM" id="Coils"/>
    </source>
</evidence>
<dbReference type="PANTHER" id="PTHR47968">
    <property type="entry name" value="CENTROMERE PROTEIN E"/>
    <property type="match status" value="1"/>
</dbReference>
<dbReference type="PANTHER" id="PTHR47968:SF65">
    <property type="entry name" value="KINESIN MOTOR DOMAIN-CONTAINING PROTEIN"/>
    <property type="match status" value="1"/>
</dbReference>
<reference evidence="10" key="1">
    <citation type="submission" date="2020-06" db="EMBL/GenBank/DDBJ databases">
        <authorList>
            <person name="Ji K."/>
            <person name="Li J."/>
        </authorList>
    </citation>
    <scope>NUCLEOTIDE SEQUENCE</scope>
    <source>
        <strain evidence="10">JKM2019</strain>
        <tissue evidence="10">Whole body</tissue>
    </source>
</reference>
<feature type="coiled-coil region" evidence="7">
    <location>
        <begin position="404"/>
        <end position="470"/>
    </location>
</feature>
<evidence type="ECO:0000256" key="1">
    <source>
        <dbReference type="ARBA" id="ARBA00004245"/>
    </source>
</evidence>
<dbReference type="PRINTS" id="PR00380">
    <property type="entry name" value="KINESINHEAVY"/>
</dbReference>
<evidence type="ECO:0000256" key="6">
    <source>
        <dbReference type="RuleBase" id="RU000394"/>
    </source>
</evidence>
<dbReference type="PROSITE" id="PS00411">
    <property type="entry name" value="KINESIN_MOTOR_1"/>
    <property type="match status" value="1"/>
</dbReference>
<evidence type="ECO:0000259" key="9">
    <source>
        <dbReference type="PROSITE" id="PS50067"/>
    </source>
</evidence>
<reference evidence="10" key="2">
    <citation type="journal article" date="2021" name="World Allergy Organ. J.">
        <title>Chromosome-level assembly of Dermatophagoides farinae genome and transcriptome reveals two novel allergens Der f 37 and Der f 39.</title>
        <authorList>
            <person name="Chen J."/>
            <person name="Cai Z."/>
            <person name="Fan D."/>
            <person name="Hu J."/>
            <person name="Hou Y."/>
            <person name="He Y."/>
            <person name="Zhang Z."/>
            <person name="Zhao Z."/>
            <person name="Gao P."/>
            <person name="Hu W."/>
            <person name="Sun J."/>
            <person name="Li J."/>
            <person name="Ji K."/>
        </authorList>
    </citation>
    <scope>NUCLEOTIDE SEQUENCE</scope>
    <source>
        <strain evidence="10">JKM2019</strain>
    </source>
</reference>
<dbReference type="SMART" id="SM00129">
    <property type="entry name" value="KISc"/>
    <property type="match status" value="1"/>
</dbReference>
<dbReference type="GO" id="GO:0008017">
    <property type="term" value="F:microtubule binding"/>
    <property type="evidence" value="ECO:0007669"/>
    <property type="project" value="InterPro"/>
</dbReference>
<proteinExistence type="inferred from homology"/>
<keyword evidence="4" id="KW-0963">Cytoplasm</keyword>
<keyword evidence="6" id="KW-0493">Microtubule</keyword>
<gene>
    <name evidence="10" type="ORF">HUG17_1264</name>
</gene>
<dbReference type="InterPro" id="IPR027417">
    <property type="entry name" value="P-loop_NTPase"/>
</dbReference>
<keyword evidence="7" id="KW-0175">Coiled coil</keyword>
<protein>
    <recommendedName>
        <fullName evidence="6">Kinesin-like protein</fullName>
    </recommendedName>
</protein>
<dbReference type="Proteomes" id="UP000828236">
    <property type="component" value="Unassembled WGS sequence"/>
</dbReference>
<evidence type="ECO:0000256" key="4">
    <source>
        <dbReference type="ARBA" id="ARBA00023212"/>
    </source>
</evidence>
<dbReference type="GO" id="GO:0003777">
    <property type="term" value="F:microtubule motor activity"/>
    <property type="evidence" value="ECO:0007669"/>
    <property type="project" value="InterPro"/>
</dbReference>
<dbReference type="InterPro" id="IPR027640">
    <property type="entry name" value="Kinesin-like_fam"/>
</dbReference>
<dbReference type="GO" id="GO:0005874">
    <property type="term" value="C:microtubule"/>
    <property type="evidence" value="ECO:0007669"/>
    <property type="project" value="UniProtKB-KW"/>
</dbReference>
<comment type="caution">
    <text evidence="10">The sequence shown here is derived from an EMBL/GenBank/DDBJ whole genome shotgun (WGS) entry which is preliminary data.</text>
</comment>